<sequence>MFCTKLLSLQLPQCK</sequence>
<accession>A0A2P2R1S4</accession>
<name>A0A2P2R1S4_RHIMU</name>
<protein>
    <submittedName>
        <fullName evidence="1">Uncharacterized protein</fullName>
    </submittedName>
</protein>
<organism evidence="1">
    <name type="scientific">Rhizophora mucronata</name>
    <name type="common">Asiatic mangrove</name>
    <dbReference type="NCBI Taxonomy" id="61149"/>
    <lineage>
        <taxon>Eukaryota</taxon>
        <taxon>Viridiplantae</taxon>
        <taxon>Streptophyta</taxon>
        <taxon>Embryophyta</taxon>
        <taxon>Tracheophyta</taxon>
        <taxon>Spermatophyta</taxon>
        <taxon>Magnoliopsida</taxon>
        <taxon>eudicotyledons</taxon>
        <taxon>Gunneridae</taxon>
        <taxon>Pentapetalae</taxon>
        <taxon>rosids</taxon>
        <taxon>fabids</taxon>
        <taxon>Malpighiales</taxon>
        <taxon>Rhizophoraceae</taxon>
        <taxon>Rhizophora</taxon>
    </lineage>
</organism>
<proteinExistence type="predicted"/>
<dbReference type="EMBL" id="GGEC01092663">
    <property type="protein sequence ID" value="MBX73147.1"/>
    <property type="molecule type" value="Transcribed_RNA"/>
</dbReference>
<reference evidence="1" key="1">
    <citation type="submission" date="2018-02" db="EMBL/GenBank/DDBJ databases">
        <title>Rhizophora mucronata_Transcriptome.</title>
        <authorList>
            <person name="Meera S.P."/>
            <person name="Sreeshan A."/>
            <person name="Augustine A."/>
        </authorList>
    </citation>
    <scope>NUCLEOTIDE SEQUENCE</scope>
    <source>
        <tissue evidence="1">Leaf</tissue>
    </source>
</reference>
<evidence type="ECO:0000313" key="1">
    <source>
        <dbReference type="EMBL" id="MBX73147.1"/>
    </source>
</evidence>